<dbReference type="InterPro" id="IPR005123">
    <property type="entry name" value="Oxoglu/Fe-dep_dioxygenase_dom"/>
</dbReference>
<proteinExistence type="predicted"/>
<evidence type="ECO:0000313" key="12">
    <source>
        <dbReference type="Ensembl" id="ENSMZEP00005013288.1"/>
    </source>
</evidence>
<dbReference type="InterPro" id="IPR006620">
    <property type="entry name" value="Pro_4_hyd_alph"/>
</dbReference>
<dbReference type="SMART" id="SM00702">
    <property type="entry name" value="P4Hc"/>
    <property type="match status" value="1"/>
</dbReference>
<dbReference type="Proteomes" id="UP000265160">
    <property type="component" value="Unplaced"/>
</dbReference>
<evidence type="ECO:0000256" key="2">
    <source>
        <dbReference type="ARBA" id="ARBA00004123"/>
    </source>
</evidence>
<dbReference type="InterPro" id="IPR051559">
    <property type="entry name" value="HIF_prolyl_hydroxylases"/>
</dbReference>
<dbReference type="GO" id="GO:0160082">
    <property type="term" value="F:hypoxia-inducible factor-proline dioxygenase activity"/>
    <property type="evidence" value="ECO:0007669"/>
    <property type="project" value="UniProtKB-EC"/>
</dbReference>
<sequence length="419" mass="46750">MGTHADMSPLSKVVNKEEIKTDSHKLVNDDDNDHRHADQLLPWRFSSADTGPGDTFVGAKVEPQVGTGVKAGFDTGFDTGGGVTFGTSSNSVTVADMKGQIQENGTGVEAGIEAVSEVGKTVRDIARAGAGKNRAGIVPYALPWSAHPRSKDRRYRSSHRLVLHYIIPSMNSYGMCIIDNFLGSKIGDRVLQEVQELHHSGKMQDGKLASRGLDNTRSIRGDQIVWVEGNEPGCENIGYLLSKMDKLVTYADGKLGKHKIRGRHKAMVACYPGNGAGYVKHVDNPNCDGRCITCIYYLNKNWNAKEHGGILRIFPEGKSYVADIKPLFDRLLFFWSDRRNPHEVQPSYTTRYAITVWYFDSEERAEAKRRFRDLTGTNEPRTKRSLFPQQMLSNYILRQNYISECLCFFCFSIKGAAGR</sequence>
<keyword evidence="4" id="KW-0847">Vitamin C</keyword>
<evidence type="ECO:0000256" key="10">
    <source>
        <dbReference type="ARBA" id="ARBA00049134"/>
    </source>
</evidence>
<evidence type="ECO:0000256" key="6">
    <source>
        <dbReference type="ARBA" id="ARBA00023002"/>
    </source>
</evidence>
<accession>A0A3P9BTL1</accession>
<evidence type="ECO:0000313" key="13">
    <source>
        <dbReference type="Proteomes" id="UP000265160"/>
    </source>
</evidence>
<dbReference type="GO" id="GO:0031418">
    <property type="term" value="F:L-ascorbic acid binding"/>
    <property type="evidence" value="ECO:0007669"/>
    <property type="project" value="UniProtKB-KW"/>
</dbReference>
<comment type="cofactor">
    <cofactor evidence="1">
        <name>L-ascorbate</name>
        <dbReference type="ChEBI" id="CHEBI:38290"/>
    </cofactor>
</comment>
<organism evidence="12 13">
    <name type="scientific">Maylandia zebra</name>
    <name type="common">zebra mbuna</name>
    <dbReference type="NCBI Taxonomy" id="106582"/>
    <lineage>
        <taxon>Eukaryota</taxon>
        <taxon>Metazoa</taxon>
        <taxon>Chordata</taxon>
        <taxon>Craniata</taxon>
        <taxon>Vertebrata</taxon>
        <taxon>Euteleostomi</taxon>
        <taxon>Actinopterygii</taxon>
        <taxon>Neopterygii</taxon>
        <taxon>Teleostei</taxon>
        <taxon>Neoteleostei</taxon>
        <taxon>Acanthomorphata</taxon>
        <taxon>Ovalentaria</taxon>
        <taxon>Cichlomorphae</taxon>
        <taxon>Cichliformes</taxon>
        <taxon>Cichlidae</taxon>
        <taxon>African cichlids</taxon>
        <taxon>Pseudocrenilabrinae</taxon>
        <taxon>Haplochromini</taxon>
        <taxon>Maylandia</taxon>
        <taxon>Maylandia zebra complex</taxon>
    </lineage>
</organism>
<evidence type="ECO:0000259" key="11">
    <source>
        <dbReference type="PROSITE" id="PS51471"/>
    </source>
</evidence>
<dbReference type="GeneTree" id="ENSGT00940000158745"/>
<evidence type="ECO:0000256" key="3">
    <source>
        <dbReference type="ARBA" id="ARBA00022723"/>
    </source>
</evidence>
<dbReference type="PROSITE" id="PS51471">
    <property type="entry name" value="FE2OG_OXY"/>
    <property type="match status" value="1"/>
</dbReference>
<reference evidence="12" key="1">
    <citation type="submission" date="2025-08" db="UniProtKB">
        <authorList>
            <consortium name="Ensembl"/>
        </authorList>
    </citation>
    <scope>IDENTIFICATION</scope>
</reference>
<keyword evidence="6" id="KW-0560">Oxidoreductase</keyword>
<keyword evidence="3" id="KW-0479">Metal-binding</keyword>
<name>A0A3P9BTL1_9CICH</name>
<dbReference type="Ensembl" id="ENSMZET00005013741.1">
    <property type="protein sequence ID" value="ENSMZEP00005013288.1"/>
    <property type="gene ID" value="ENSMZEG00005009989.1"/>
</dbReference>
<dbReference type="GO" id="GO:0008198">
    <property type="term" value="F:ferrous iron binding"/>
    <property type="evidence" value="ECO:0007669"/>
    <property type="project" value="TreeGrafter"/>
</dbReference>
<dbReference type="PANTHER" id="PTHR12907:SF28">
    <property type="entry name" value="PROLYL HYDROXYLASE EGLN3"/>
    <property type="match status" value="1"/>
</dbReference>
<keyword evidence="13" id="KW-1185">Reference proteome</keyword>
<dbReference type="FunFam" id="2.60.120.620:FF:000005">
    <property type="entry name" value="Egl nine homolog 1"/>
    <property type="match status" value="1"/>
</dbReference>
<dbReference type="EC" id="1.14.11.29" evidence="9"/>
<comment type="subcellular location">
    <subcellularLocation>
        <location evidence="2">Nucleus</location>
    </subcellularLocation>
</comment>
<dbReference type="InterPro" id="IPR044862">
    <property type="entry name" value="Pro_4_hyd_alph_FE2OG_OXY"/>
</dbReference>
<dbReference type="PANTHER" id="PTHR12907">
    <property type="entry name" value="EGL NINE HOMOLOG-RELATED"/>
    <property type="match status" value="1"/>
</dbReference>
<evidence type="ECO:0000256" key="4">
    <source>
        <dbReference type="ARBA" id="ARBA00022896"/>
    </source>
</evidence>
<feature type="domain" description="Fe2OG dioxygenase" evidence="11">
    <location>
        <begin position="262"/>
        <end position="360"/>
    </location>
</feature>
<dbReference type="STRING" id="106582.ENSMZEP00005013288"/>
<dbReference type="GO" id="GO:0005737">
    <property type="term" value="C:cytoplasm"/>
    <property type="evidence" value="ECO:0007669"/>
    <property type="project" value="TreeGrafter"/>
</dbReference>
<dbReference type="GO" id="GO:0071456">
    <property type="term" value="P:cellular response to hypoxia"/>
    <property type="evidence" value="ECO:0007669"/>
    <property type="project" value="TreeGrafter"/>
</dbReference>
<dbReference type="Gene3D" id="2.60.120.620">
    <property type="entry name" value="q2cbj1_9rhob like domain"/>
    <property type="match status" value="1"/>
</dbReference>
<evidence type="ECO:0000256" key="1">
    <source>
        <dbReference type="ARBA" id="ARBA00001961"/>
    </source>
</evidence>
<dbReference type="GO" id="GO:0005634">
    <property type="term" value="C:nucleus"/>
    <property type="evidence" value="ECO:0007669"/>
    <property type="project" value="UniProtKB-SubCell"/>
</dbReference>
<evidence type="ECO:0000256" key="7">
    <source>
        <dbReference type="ARBA" id="ARBA00023004"/>
    </source>
</evidence>
<comment type="catalytic activity">
    <reaction evidence="10">
        <text>L-prolyl-[hypoxia-inducible factor alpha subunit] + 2-oxoglutarate + O2 = trans-4-hydroxy-L-prolyl-[hypoxia-inducible factor alpha subunit] + succinate + CO2</text>
        <dbReference type="Rhea" id="RHEA:48400"/>
        <dbReference type="Rhea" id="RHEA-COMP:12093"/>
        <dbReference type="Rhea" id="RHEA-COMP:12094"/>
        <dbReference type="ChEBI" id="CHEBI:15379"/>
        <dbReference type="ChEBI" id="CHEBI:16526"/>
        <dbReference type="ChEBI" id="CHEBI:16810"/>
        <dbReference type="ChEBI" id="CHEBI:30031"/>
        <dbReference type="ChEBI" id="CHEBI:50342"/>
        <dbReference type="ChEBI" id="CHEBI:61965"/>
        <dbReference type="EC" id="1.14.11.29"/>
    </reaction>
</comment>
<dbReference type="Pfam" id="PF13640">
    <property type="entry name" value="2OG-FeII_Oxy_3"/>
    <property type="match status" value="1"/>
</dbReference>
<evidence type="ECO:0000256" key="5">
    <source>
        <dbReference type="ARBA" id="ARBA00022964"/>
    </source>
</evidence>
<keyword evidence="5" id="KW-0223">Dioxygenase</keyword>
<evidence type="ECO:0000256" key="8">
    <source>
        <dbReference type="ARBA" id="ARBA00023242"/>
    </source>
</evidence>
<reference evidence="12" key="2">
    <citation type="submission" date="2025-09" db="UniProtKB">
        <authorList>
            <consortium name="Ensembl"/>
        </authorList>
    </citation>
    <scope>IDENTIFICATION</scope>
</reference>
<evidence type="ECO:0000256" key="9">
    <source>
        <dbReference type="ARBA" id="ARBA00039004"/>
    </source>
</evidence>
<keyword evidence="8" id="KW-0539">Nucleus</keyword>
<protein>
    <recommendedName>
        <fullName evidence="9">hypoxia-inducible factor-proline dioxygenase</fullName>
        <ecNumber evidence="9">1.14.11.29</ecNumber>
    </recommendedName>
</protein>
<keyword evidence="7" id="KW-0408">Iron</keyword>
<dbReference type="AlphaFoldDB" id="A0A3P9BTL1"/>